<dbReference type="Proteomes" id="UP000185479">
    <property type="component" value="Chromosome"/>
</dbReference>
<accession>A0A1L7CPM9</accession>
<dbReference type="EMBL" id="CP009246">
    <property type="protein sequence ID" value="APT87812.1"/>
    <property type="molecule type" value="Genomic_DNA"/>
</dbReference>
<keyword evidence="4" id="KW-1185">Reference proteome</keyword>
<dbReference type="NCBIfam" id="TIGR03491">
    <property type="entry name" value="TM0106 family RecB-like putative nuclease"/>
    <property type="match status" value="1"/>
</dbReference>
<gene>
    <name evidence="3" type="ORF">CFL01nite_21360</name>
    <name evidence="2" type="ORF">CFLV_12050</name>
</gene>
<dbReference type="STRING" id="28028.CFLV_12050"/>
<evidence type="ECO:0000313" key="2">
    <source>
        <dbReference type="EMBL" id="APT87812.1"/>
    </source>
</evidence>
<organism evidence="2 4">
    <name type="scientific">Corynebacterium flavescens</name>
    <dbReference type="NCBI Taxonomy" id="28028"/>
    <lineage>
        <taxon>Bacteria</taxon>
        <taxon>Bacillati</taxon>
        <taxon>Actinomycetota</taxon>
        <taxon>Actinomycetes</taxon>
        <taxon>Mycobacteriales</taxon>
        <taxon>Corynebacteriaceae</taxon>
        <taxon>Corynebacterium</taxon>
    </lineage>
</organism>
<sequence length="479" mass="53513">MKDVLIASDLVGCRYRLVQRRAHPDTPRTHASLARKQRHDAAVELVLAALPAKAPGRFRRIDLVGDDWERSLATLEAIAAGYTHITNAVFSTREWMVKAELLLKEEGGYTPVIVSNHRVARRNERHSTLVVPTHRLGLSAPMEAPFKIRHHAVDGYRLALTARGLEHVGQYSGHAGIIGQDRTQAFFTETSRFDVDTPLEQPLPSAPVRLKECTSCRFWQYCEPQLRAADDISLFLPGDRAADLRERGINTVQALIDAGLGDTSALAAAWREGIPLLRRGKVSVPRADVEVDVDMEAYLDQGAYLWGAWYEGEYHPFVTWEPLGGKAEAENFSRFWDWLMGIRAGAHAQGKTFAAYCYSAHGENHWMRMSAQRFDSPSLAQVEEFIGSKEWVDLFLHVKRNFAGTMGLGLKQVAPVAGFHWAQEDFDGEESVNARRAALAGDSESRAKLLEYNSGDVQATRVVREWMDRGAPGIRSLRG</sequence>
<reference evidence="3 5" key="2">
    <citation type="submission" date="2019-06" db="EMBL/GenBank/DDBJ databases">
        <title>Whole genome shotgun sequence of Corynebacterium flavescens NBRC 14136.</title>
        <authorList>
            <person name="Hosoyama A."/>
            <person name="Uohara A."/>
            <person name="Ohji S."/>
            <person name="Ichikawa N."/>
        </authorList>
    </citation>
    <scope>NUCLEOTIDE SEQUENCE [LARGE SCALE GENOMIC DNA]</scope>
    <source>
        <strain evidence="3 5">NBRC 14136</strain>
    </source>
</reference>
<dbReference type="EMBL" id="BJNB01000043">
    <property type="protein sequence ID" value="GEB98641.1"/>
    <property type="molecule type" value="Genomic_DNA"/>
</dbReference>
<dbReference type="OrthoDB" id="3274988at2"/>
<evidence type="ECO:0000259" key="1">
    <source>
        <dbReference type="Pfam" id="PF13482"/>
    </source>
</evidence>
<name>A0A1L7CPM9_CORFL</name>
<dbReference type="KEGG" id="cfc:CFLV_12050"/>
<evidence type="ECO:0000313" key="5">
    <source>
        <dbReference type="Proteomes" id="UP000315353"/>
    </source>
</evidence>
<reference evidence="2 4" key="1">
    <citation type="submission" date="2014-08" db="EMBL/GenBank/DDBJ databases">
        <title>Complete genome sequence of Corynebacterium flavescens OJ8(T)(=DSM 20296(T)), isolated from cheese.</title>
        <authorList>
            <person name="Ruckert C."/>
            <person name="Albersmeier A."/>
            <person name="Winkler A."/>
            <person name="Kalinowski J."/>
        </authorList>
    </citation>
    <scope>NUCLEOTIDE SEQUENCE [LARGE SCALE GENOMIC DNA]</scope>
    <source>
        <strain evidence="2 4">OJ8</strain>
    </source>
</reference>
<dbReference type="InterPro" id="IPR019993">
    <property type="entry name" value="RecB_nuclease_TM0106_put"/>
</dbReference>
<dbReference type="AlphaFoldDB" id="A0A1L7CPM9"/>
<dbReference type="Proteomes" id="UP000315353">
    <property type="component" value="Unassembled WGS sequence"/>
</dbReference>
<evidence type="ECO:0000313" key="3">
    <source>
        <dbReference type="EMBL" id="GEB98641.1"/>
    </source>
</evidence>
<dbReference type="GeneID" id="82881399"/>
<protein>
    <submittedName>
        <fullName evidence="2">Recombinase RecB</fullName>
    </submittedName>
</protein>
<feature type="domain" description="YprB ribonuclease H-like" evidence="1">
    <location>
        <begin position="294"/>
        <end position="467"/>
    </location>
</feature>
<dbReference type="InterPro" id="IPR038720">
    <property type="entry name" value="YprB_RNase_H-like_dom"/>
</dbReference>
<proteinExistence type="predicted"/>
<dbReference type="Pfam" id="PF13482">
    <property type="entry name" value="RNase_H_2"/>
    <property type="match status" value="1"/>
</dbReference>
<dbReference type="RefSeq" id="WP_084559221.1">
    <property type="nucleotide sequence ID" value="NZ_BJNB01000043.1"/>
</dbReference>
<evidence type="ECO:0000313" key="4">
    <source>
        <dbReference type="Proteomes" id="UP000185479"/>
    </source>
</evidence>